<proteinExistence type="predicted"/>
<dbReference type="Gene3D" id="2.70.70.10">
    <property type="entry name" value="Glucose Permease (Domain IIA)"/>
    <property type="match status" value="1"/>
</dbReference>
<dbReference type="RefSeq" id="WP_014820208.1">
    <property type="nucleotide sequence ID" value="NZ_JBITTV010000008.1"/>
</dbReference>
<dbReference type="SUPFAM" id="SSF51261">
    <property type="entry name" value="Duplicated hybrid motif"/>
    <property type="match status" value="1"/>
</dbReference>
<feature type="signal peptide" evidence="1">
    <location>
        <begin position="1"/>
        <end position="23"/>
    </location>
</feature>
<comment type="caution">
    <text evidence="3">The sequence shown here is derived from an EMBL/GenBank/DDBJ whole genome shotgun (WGS) entry which is preliminary data.</text>
</comment>
<dbReference type="PANTHER" id="PTHR21666:SF294">
    <property type="entry name" value="PEPTIDASE M23"/>
    <property type="match status" value="1"/>
</dbReference>
<dbReference type="PATRIC" id="fig|316.110.peg.4332"/>
<dbReference type="EMBL" id="JXXD01000006">
    <property type="protein sequence ID" value="KIZ38642.1"/>
    <property type="molecule type" value="Genomic_DNA"/>
</dbReference>
<evidence type="ECO:0000313" key="4">
    <source>
        <dbReference type="Proteomes" id="UP000032439"/>
    </source>
</evidence>
<protein>
    <submittedName>
        <fullName evidence="3">Peptidase M23</fullName>
    </submittedName>
</protein>
<dbReference type="AlphaFoldDB" id="A0A0D7EGG0"/>
<organism evidence="3 4">
    <name type="scientific">Stutzerimonas stutzeri</name>
    <name type="common">Pseudomonas stutzeri</name>
    <dbReference type="NCBI Taxonomy" id="316"/>
    <lineage>
        <taxon>Bacteria</taxon>
        <taxon>Pseudomonadati</taxon>
        <taxon>Pseudomonadota</taxon>
        <taxon>Gammaproteobacteria</taxon>
        <taxon>Pseudomonadales</taxon>
        <taxon>Pseudomonadaceae</taxon>
        <taxon>Stutzerimonas</taxon>
    </lineage>
</organism>
<dbReference type="CDD" id="cd12797">
    <property type="entry name" value="M23_peptidase"/>
    <property type="match status" value="1"/>
</dbReference>
<evidence type="ECO:0000313" key="3">
    <source>
        <dbReference type="EMBL" id="KIZ38642.1"/>
    </source>
</evidence>
<name>A0A0D7EGG0_STUST</name>
<dbReference type="InterPro" id="IPR016047">
    <property type="entry name" value="M23ase_b-sheet_dom"/>
</dbReference>
<gene>
    <name evidence="3" type="ORF">LO50_00750</name>
</gene>
<dbReference type="InterPro" id="IPR050570">
    <property type="entry name" value="Cell_wall_metabolism_enzyme"/>
</dbReference>
<dbReference type="Proteomes" id="UP000032439">
    <property type="component" value="Unassembled WGS sequence"/>
</dbReference>
<evidence type="ECO:0000256" key="1">
    <source>
        <dbReference type="SAM" id="SignalP"/>
    </source>
</evidence>
<reference evidence="3 4" key="1">
    <citation type="submission" date="2014-11" db="EMBL/GenBank/DDBJ databases">
        <title>Genomics and ecophysiology of heterotrophic nitrogen fixing bacteria isolated from estuarine surface water.</title>
        <authorList>
            <person name="Bentzon-Tilia M."/>
            <person name="Severin I."/>
            <person name="Hansen L.H."/>
            <person name="Riemann L."/>
        </authorList>
    </citation>
    <scope>NUCLEOTIDE SEQUENCE [LARGE SCALE GENOMIC DNA]</scope>
    <source>
        <strain evidence="3 4">BAL361</strain>
    </source>
</reference>
<dbReference type="Pfam" id="PF01551">
    <property type="entry name" value="Peptidase_M23"/>
    <property type="match status" value="1"/>
</dbReference>
<dbReference type="PANTHER" id="PTHR21666">
    <property type="entry name" value="PEPTIDASE-RELATED"/>
    <property type="match status" value="1"/>
</dbReference>
<keyword evidence="1" id="KW-0732">Signal</keyword>
<accession>A0A0D7EGG0</accession>
<evidence type="ECO:0000259" key="2">
    <source>
        <dbReference type="Pfam" id="PF01551"/>
    </source>
</evidence>
<feature type="domain" description="M23ase beta-sheet core" evidence="2">
    <location>
        <begin position="168"/>
        <end position="262"/>
    </location>
</feature>
<dbReference type="InterPro" id="IPR011055">
    <property type="entry name" value="Dup_hybrid_motif"/>
</dbReference>
<dbReference type="GO" id="GO:0004222">
    <property type="term" value="F:metalloendopeptidase activity"/>
    <property type="evidence" value="ECO:0007669"/>
    <property type="project" value="TreeGrafter"/>
</dbReference>
<feature type="chain" id="PRO_5002319523" evidence="1">
    <location>
        <begin position="24"/>
        <end position="289"/>
    </location>
</feature>
<sequence>MYAIRPFALALLLALGTTLAPSAATASSAAKPIEVPSNRAATVRLLVNPTRSGKVLDVRNELDVPVEATLRLSRLVNVAGLRDGVIRKTVPPRSQLRVATLVKRQVGYPLMYRHSFSYGMIYAPDPARRMAGGHVGGHAYALPWKGGPFRISQGAGGDYSHNTTKGRYAVDIAMPVGTPIVAARAGTVVKVRDGQRGRFPDPAGNYVRIEHADGTHSAYLHLRRGSLQVRPGQQVKVGTRLGDSGNTGRSTGPHLHFVVQKKIGDELASIPFRFAQPVDSLPNFAMSEP</sequence>